<keyword evidence="2" id="KW-1185">Reference proteome</keyword>
<evidence type="ECO:0000313" key="2">
    <source>
        <dbReference type="Proteomes" id="UP000664169"/>
    </source>
</evidence>
<proteinExistence type="predicted"/>
<evidence type="ECO:0000313" key="1">
    <source>
        <dbReference type="EMBL" id="CAF9914419.1"/>
    </source>
</evidence>
<dbReference type="EMBL" id="CAJPDQ010000009">
    <property type="protein sequence ID" value="CAF9914419.1"/>
    <property type="molecule type" value="Genomic_DNA"/>
</dbReference>
<dbReference type="AlphaFoldDB" id="A0A8H3EXL1"/>
<name>A0A8H3EXL1_9LECA</name>
<gene>
    <name evidence="1" type="ORF">GOMPHAMPRED_008156</name>
</gene>
<organism evidence="1 2">
    <name type="scientific">Gomphillus americanus</name>
    <dbReference type="NCBI Taxonomy" id="1940652"/>
    <lineage>
        <taxon>Eukaryota</taxon>
        <taxon>Fungi</taxon>
        <taxon>Dikarya</taxon>
        <taxon>Ascomycota</taxon>
        <taxon>Pezizomycotina</taxon>
        <taxon>Lecanoromycetes</taxon>
        <taxon>OSLEUM clade</taxon>
        <taxon>Ostropomycetidae</taxon>
        <taxon>Ostropales</taxon>
        <taxon>Graphidaceae</taxon>
        <taxon>Gomphilloideae</taxon>
        <taxon>Gomphillus</taxon>
    </lineage>
</organism>
<comment type="caution">
    <text evidence="1">The sequence shown here is derived from an EMBL/GenBank/DDBJ whole genome shotgun (WGS) entry which is preliminary data.</text>
</comment>
<reference evidence="1" key="1">
    <citation type="submission" date="2021-03" db="EMBL/GenBank/DDBJ databases">
        <authorList>
            <person name="Tagirdzhanova G."/>
        </authorList>
    </citation>
    <scope>NUCLEOTIDE SEQUENCE</scope>
</reference>
<protein>
    <submittedName>
        <fullName evidence="1">Uncharacterized protein</fullName>
    </submittedName>
</protein>
<sequence length="241" mass="28048">MAIDSTKIPKHQWIFAVTKGIKMAVTQPNSEECLQFELFNTIYDINDAISKFDTVVYGFLEERLQTWSQRLINHQQTCSATFQYQAYRLRQHFLSERTQLQLLCSRRLHRRIVRDSISEMMVMNEALGVQTRGSKNARPISSWLMEAGVVPSCLIVAWFARYVMLSPPIRRTLLRYKVEGPVEYLSKVINYCEALVFSDRDESDALVRAFFGHDLKAPRRLNFHIITHHLVQRNASTEYGA</sequence>
<dbReference type="Proteomes" id="UP000664169">
    <property type="component" value="Unassembled WGS sequence"/>
</dbReference>
<accession>A0A8H3EXL1</accession>